<dbReference type="Pfam" id="PF01938">
    <property type="entry name" value="TRAM"/>
    <property type="match status" value="1"/>
</dbReference>
<dbReference type="InterPro" id="IPR030390">
    <property type="entry name" value="MeTrfase_TrmA_AS"/>
</dbReference>
<feature type="binding site" evidence="4">
    <location>
        <position position="319"/>
    </location>
    <ligand>
        <name>S-adenosyl-L-methionine</name>
        <dbReference type="ChEBI" id="CHEBI:59789"/>
    </ligand>
</feature>
<feature type="binding site" evidence="4">
    <location>
        <position position="290"/>
    </location>
    <ligand>
        <name>S-adenosyl-L-methionine</name>
        <dbReference type="ChEBI" id="CHEBI:59789"/>
    </ligand>
</feature>
<name>A0A846QJA0_9BACT</name>
<keyword evidence="8" id="KW-1185">Reference proteome</keyword>
<evidence type="ECO:0000256" key="2">
    <source>
        <dbReference type="ARBA" id="ARBA00022679"/>
    </source>
</evidence>
<evidence type="ECO:0000256" key="3">
    <source>
        <dbReference type="ARBA" id="ARBA00022691"/>
    </source>
</evidence>
<dbReference type="AlphaFoldDB" id="A0A846QJA0"/>
<dbReference type="InterPro" id="IPR012340">
    <property type="entry name" value="NA-bd_OB-fold"/>
</dbReference>
<dbReference type="Pfam" id="PF05958">
    <property type="entry name" value="tRNA_U5-meth_tr"/>
    <property type="match status" value="1"/>
</dbReference>
<dbReference type="CDD" id="cd02440">
    <property type="entry name" value="AdoMet_MTases"/>
    <property type="match status" value="1"/>
</dbReference>
<dbReference type="NCBIfam" id="TIGR00479">
    <property type="entry name" value="rumA"/>
    <property type="match status" value="1"/>
</dbReference>
<comment type="caution">
    <text evidence="7">The sequence shown here is derived from an EMBL/GenBank/DDBJ whole genome shotgun (WGS) entry which is preliminary data.</text>
</comment>
<dbReference type="PANTHER" id="PTHR11061:SF30">
    <property type="entry name" value="TRNA (URACIL(54)-C(5))-METHYLTRANSFERASE"/>
    <property type="match status" value="1"/>
</dbReference>
<dbReference type="PROSITE" id="PS01231">
    <property type="entry name" value="TRMA_2"/>
    <property type="match status" value="1"/>
</dbReference>
<dbReference type="EMBL" id="JAATJA010000002">
    <property type="protein sequence ID" value="NJB68231.1"/>
    <property type="molecule type" value="Genomic_DNA"/>
</dbReference>
<evidence type="ECO:0000313" key="8">
    <source>
        <dbReference type="Proteomes" id="UP000580856"/>
    </source>
</evidence>
<keyword evidence="3 4" id="KW-0949">S-adenosyl-L-methionine</keyword>
<organism evidence="7 8">
    <name type="scientific">Desulfobaculum xiamenense</name>
    <dbReference type="NCBI Taxonomy" id="995050"/>
    <lineage>
        <taxon>Bacteria</taxon>
        <taxon>Pseudomonadati</taxon>
        <taxon>Thermodesulfobacteriota</taxon>
        <taxon>Desulfovibrionia</taxon>
        <taxon>Desulfovibrionales</taxon>
        <taxon>Desulfovibrionaceae</taxon>
        <taxon>Desulfobaculum</taxon>
    </lineage>
</organism>
<dbReference type="GO" id="GO:0070475">
    <property type="term" value="P:rRNA base methylation"/>
    <property type="evidence" value="ECO:0007669"/>
    <property type="project" value="TreeGrafter"/>
</dbReference>
<dbReference type="InterPro" id="IPR030391">
    <property type="entry name" value="MeTrfase_TrmA_CS"/>
</dbReference>
<dbReference type="InterPro" id="IPR002792">
    <property type="entry name" value="TRAM_dom"/>
</dbReference>
<dbReference type="PANTHER" id="PTHR11061">
    <property type="entry name" value="RNA M5U METHYLTRANSFERASE"/>
    <property type="match status" value="1"/>
</dbReference>
<keyword evidence="2 4" id="KW-0808">Transferase</keyword>
<dbReference type="SUPFAM" id="SSF53335">
    <property type="entry name" value="S-adenosyl-L-methionine-dependent methyltransferases"/>
    <property type="match status" value="1"/>
</dbReference>
<evidence type="ECO:0000256" key="4">
    <source>
        <dbReference type="PROSITE-ProRule" id="PRU01024"/>
    </source>
</evidence>
<dbReference type="Gene3D" id="2.40.50.140">
    <property type="entry name" value="Nucleic acid-binding proteins"/>
    <property type="match status" value="1"/>
</dbReference>
<feature type="active site" description="Nucleophile" evidence="4">
    <location>
        <position position="412"/>
    </location>
</feature>
<accession>A0A846QJA0</accession>
<dbReference type="Proteomes" id="UP000580856">
    <property type="component" value="Unassembled WGS sequence"/>
</dbReference>
<dbReference type="FunFam" id="3.40.50.150:FF:000009">
    <property type="entry name" value="23S rRNA (Uracil(1939)-C(5))-methyltransferase RlmD"/>
    <property type="match status" value="1"/>
</dbReference>
<keyword evidence="1 4" id="KW-0489">Methyltransferase</keyword>
<evidence type="ECO:0000256" key="5">
    <source>
        <dbReference type="PROSITE-ProRule" id="PRU10015"/>
    </source>
</evidence>
<dbReference type="Gene3D" id="3.40.50.150">
    <property type="entry name" value="Vaccinia Virus protein VP39"/>
    <property type="match status" value="1"/>
</dbReference>
<dbReference type="PROSITE" id="PS50926">
    <property type="entry name" value="TRAM"/>
    <property type="match status" value="1"/>
</dbReference>
<dbReference type="GO" id="GO:0070041">
    <property type="term" value="F:rRNA (uridine-C5-)-methyltransferase activity"/>
    <property type="evidence" value="ECO:0007669"/>
    <property type="project" value="TreeGrafter"/>
</dbReference>
<dbReference type="RefSeq" id="WP_167941314.1">
    <property type="nucleotide sequence ID" value="NZ_JAATJA010000002.1"/>
</dbReference>
<gene>
    <name evidence="7" type="ORF">GGQ74_001904</name>
</gene>
<proteinExistence type="inferred from homology"/>
<dbReference type="PROSITE" id="PS01230">
    <property type="entry name" value="TRMA_1"/>
    <property type="match status" value="1"/>
</dbReference>
<evidence type="ECO:0000259" key="6">
    <source>
        <dbReference type="PROSITE" id="PS50926"/>
    </source>
</evidence>
<reference evidence="7 8" key="1">
    <citation type="submission" date="2020-03" db="EMBL/GenBank/DDBJ databases">
        <title>Genomic Encyclopedia of Type Strains, Phase IV (KMG-IV): sequencing the most valuable type-strain genomes for metagenomic binning, comparative biology and taxonomic classification.</title>
        <authorList>
            <person name="Goeker M."/>
        </authorList>
    </citation>
    <scope>NUCLEOTIDE SEQUENCE [LARGE SCALE GENOMIC DNA]</scope>
    <source>
        <strain evidence="7 8">DSM 24233</strain>
    </source>
</reference>
<feature type="binding site" evidence="4">
    <location>
        <position position="340"/>
    </location>
    <ligand>
        <name>S-adenosyl-L-methionine</name>
        <dbReference type="ChEBI" id="CHEBI:59789"/>
    </ligand>
</feature>
<comment type="similarity">
    <text evidence="4">Belongs to the class I-like SAM-binding methyltransferase superfamily. RNA M5U methyltransferase family.</text>
</comment>
<dbReference type="PROSITE" id="PS51687">
    <property type="entry name" value="SAM_MT_RNA_M5U"/>
    <property type="match status" value="1"/>
</dbReference>
<dbReference type="EC" id="2.1.1.190" evidence="7"/>
<evidence type="ECO:0000313" key="7">
    <source>
        <dbReference type="EMBL" id="NJB68231.1"/>
    </source>
</evidence>
<dbReference type="SUPFAM" id="SSF50249">
    <property type="entry name" value="Nucleic acid-binding proteins"/>
    <property type="match status" value="1"/>
</dbReference>
<feature type="binding site" evidence="4">
    <location>
        <position position="385"/>
    </location>
    <ligand>
        <name>S-adenosyl-L-methionine</name>
        <dbReference type="ChEBI" id="CHEBI:59789"/>
    </ligand>
</feature>
<evidence type="ECO:0000256" key="1">
    <source>
        <dbReference type="ARBA" id="ARBA00022603"/>
    </source>
</evidence>
<feature type="domain" description="TRAM" evidence="6">
    <location>
        <begin position="4"/>
        <end position="62"/>
    </location>
</feature>
<feature type="active site" evidence="5">
    <location>
        <position position="412"/>
    </location>
</feature>
<dbReference type="FunFam" id="2.40.50.140:FF:000097">
    <property type="entry name" value="23S rRNA (uracil(1939)-C(5))-methyltransferase RlmD"/>
    <property type="match status" value="1"/>
</dbReference>
<sequence>MRENIHNGDRLELTVDALAFGGRGVARAEGFVFFVEGALPGQRVEAQITSVKKRFAEAETVRLLESGPHDVKPFCPHYGKCGGCDLQDMDQAGQLLWKRRFVSDSLSRLGGEETPEVLETVPSPDSLHFRNKMEFAFSGGGSERNLSLGLHKRGSDESIVNVEACGLQSPLAMDIVIRAREFCRDSGVPSWNPRTRKGLWRFLVVREGRATGQVMVHLITSAGPGAAVARALGAQLMEALPAVTTFVHSERRAPSAIAFGERVVATLGPGVIEDEVLGIRYRISPDSFFQTNTGAAERLYAKARDYAALSGEQTVWDLYCGSGGLSLVMAQAAGRVVGFETVESAVEDARANAKLNGIGNCEFVAGDVRDMIASRGERPDVVITDPPRKGMHEDVVQAIAKAAPKRIVYVSCNPATLSRDVALLSQSYRLVEACPVDMFPHSAHVECVALLELK</sequence>
<dbReference type="InterPro" id="IPR010280">
    <property type="entry name" value="U5_MeTrfase_fam"/>
</dbReference>
<protein>
    <submittedName>
        <fullName evidence="7">23S rRNA (Uracil1939-C5)-methyltransferase</fullName>
        <ecNumber evidence="7">2.1.1.190</ecNumber>
    </submittedName>
</protein>
<dbReference type="Gene3D" id="2.40.50.1070">
    <property type="match status" value="1"/>
</dbReference>
<dbReference type="InterPro" id="IPR029063">
    <property type="entry name" value="SAM-dependent_MTases_sf"/>
</dbReference>